<dbReference type="GO" id="GO:0042760">
    <property type="term" value="P:very long-chain fatty acid catabolic process"/>
    <property type="evidence" value="ECO:0007669"/>
    <property type="project" value="TreeGrafter"/>
</dbReference>
<keyword evidence="2" id="KW-0813">Transport</keyword>
<dbReference type="InterPro" id="IPR003439">
    <property type="entry name" value="ABC_transporter-like_ATP-bd"/>
</dbReference>
<keyword evidence="4" id="KW-0547">Nucleotide-binding</keyword>
<dbReference type="PANTHER" id="PTHR11384">
    <property type="entry name" value="ATP-BINDING CASSETTE, SUB-FAMILY D MEMBER"/>
    <property type="match status" value="1"/>
</dbReference>
<dbReference type="InterPro" id="IPR017871">
    <property type="entry name" value="ABC_transporter-like_CS"/>
</dbReference>
<keyword evidence="8" id="KW-0732">Signal</keyword>
<evidence type="ECO:0000313" key="11">
    <source>
        <dbReference type="Proteomes" id="UP000054007"/>
    </source>
</evidence>
<feature type="signal peptide" evidence="8">
    <location>
        <begin position="1"/>
        <end position="27"/>
    </location>
</feature>
<evidence type="ECO:0000256" key="5">
    <source>
        <dbReference type="ARBA" id="ARBA00022840"/>
    </source>
</evidence>
<dbReference type="Pfam" id="PF00005">
    <property type="entry name" value="ABC_tran"/>
    <property type="match status" value="1"/>
</dbReference>
<dbReference type="Pfam" id="PF06472">
    <property type="entry name" value="ABC_membrane_2"/>
    <property type="match status" value="1"/>
</dbReference>
<protein>
    <recommendedName>
        <fullName evidence="9">ABC transporter domain-containing protein</fullName>
    </recommendedName>
</protein>
<evidence type="ECO:0000256" key="7">
    <source>
        <dbReference type="ARBA" id="ARBA00023136"/>
    </source>
</evidence>
<keyword evidence="6" id="KW-1133">Transmembrane helix</keyword>
<evidence type="ECO:0000256" key="1">
    <source>
        <dbReference type="ARBA" id="ARBA00008575"/>
    </source>
</evidence>
<dbReference type="GO" id="GO:0015910">
    <property type="term" value="P:long-chain fatty acid import into peroxisome"/>
    <property type="evidence" value="ECO:0007669"/>
    <property type="project" value="TreeGrafter"/>
</dbReference>
<dbReference type="SUPFAM" id="SSF90123">
    <property type="entry name" value="ABC transporter transmembrane region"/>
    <property type="match status" value="1"/>
</dbReference>
<evidence type="ECO:0000259" key="9">
    <source>
        <dbReference type="PROSITE" id="PS50893"/>
    </source>
</evidence>
<evidence type="ECO:0000256" key="6">
    <source>
        <dbReference type="ARBA" id="ARBA00022989"/>
    </source>
</evidence>
<dbReference type="InterPro" id="IPR003593">
    <property type="entry name" value="AAA+_ATPase"/>
</dbReference>
<dbReference type="GO" id="GO:0016887">
    <property type="term" value="F:ATP hydrolysis activity"/>
    <property type="evidence" value="ECO:0007669"/>
    <property type="project" value="InterPro"/>
</dbReference>
<evidence type="ECO:0000256" key="8">
    <source>
        <dbReference type="SAM" id="SignalP"/>
    </source>
</evidence>
<keyword evidence="5" id="KW-0067">ATP-binding</keyword>
<dbReference type="CDD" id="cd03223">
    <property type="entry name" value="ABCD_peroxisomal_ALDP"/>
    <property type="match status" value="1"/>
</dbReference>
<keyword evidence="11" id="KW-1185">Reference proteome</keyword>
<feature type="domain" description="ABC transporter" evidence="9">
    <location>
        <begin position="473"/>
        <end position="717"/>
    </location>
</feature>
<name>A0A0D7BV37_9AGAR</name>
<accession>A0A0D7BV37</accession>
<reference evidence="10 11" key="1">
    <citation type="journal article" date="2015" name="Fungal Genet. Biol.">
        <title>Evolution of novel wood decay mechanisms in Agaricales revealed by the genome sequences of Fistulina hepatica and Cylindrobasidium torrendii.</title>
        <authorList>
            <person name="Floudas D."/>
            <person name="Held B.W."/>
            <person name="Riley R."/>
            <person name="Nagy L.G."/>
            <person name="Koehler G."/>
            <person name="Ransdell A.S."/>
            <person name="Younus H."/>
            <person name="Chow J."/>
            <person name="Chiniquy J."/>
            <person name="Lipzen A."/>
            <person name="Tritt A."/>
            <person name="Sun H."/>
            <person name="Haridas S."/>
            <person name="LaButti K."/>
            <person name="Ohm R.A."/>
            <person name="Kues U."/>
            <person name="Blanchette R.A."/>
            <person name="Grigoriev I.V."/>
            <person name="Minto R.E."/>
            <person name="Hibbett D.S."/>
        </authorList>
    </citation>
    <scope>NUCLEOTIDE SEQUENCE [LARGE SCALE GENOMIC DNA]</scope>
    <source>
        <strain evidence="10 11">FP15055 ss-10</strain>
    </source>
</reference>
<dbReference type="Proteomes" id="UP000054007">
    <property type="component" value="Unassembled WGS sequence"/>
</dbReference>
<sequence length="750" mass="83767">MAIFSKPARNPGLLALVASILLLRSRLLEVPKEALAKLGAAKQKTTLDPQYLLSVLQQVYLKEDDGSKTLLVPYDEKIAKVNVKNTPQSEFEANRKYFPELPTSAKANIDATFFKQLRAILFRVAIPSIRSRETLILALHSTFLVLRTVLSIAVARLDGIIVRDLVKADLKGFLRGLALWFLLAVPSTYTNAMLRHLQSKLSLRLRTRLTRYTHDLYLTSHPDSRFYRSGLEGVDQYITADIEAWAESLSVLYGNVLKPGLDLVLFTSQLSRSLGFRGTLLLFGNYYATVTILRAVTPAFGKLAAVEARLEGEYRAGMGRVGRESEEVAFYDGGAREKSILTGAYLRLIKHVNSIYKIRIMYEWTEDFVIKYLWSAAGYVLIAVPTLFTRRARHPETVAGRLKRDDAIAGRTENYISNRRLLISLADAGGRLMYSYKDLLELAGLTTRLYTLLSTLHSLPALPAFEHSTDGALELTNVDVGIPAIKQFEAGAEKDILPLVRDLTLKLQEGEHLMITGSNGVGKTAVARVLAGLWAPQGSEGPQVKRPAPDAEGRPTVCVVPQRAYMVTGSLLDQMIYPHSYADFLESGKTEEDLMEILEMVYLAYLPEREGGWTTRKEWRDILSGGEKQRMSLARVFYHHPRFAILDECTSAVSSDVEGRMYEHLKSKGITLITISLRPSLAKYHHQVLTIKGDGTAGWTLAQVGTAEERLGFEKELATLEAKLSEVDDWQNRLKELDGLLSVQEIEADM</sequence>
<dbReference type="InterPro" id="IPR050835">
    <property type="entry name" value="ABC_transporter_sub-D"/>
</dbReference>
<evidence type="ECO:0000256" key="2">
    <source>
        <dbReference type="ARBA" id="ARBA00022448"/>
    </source>
</evidence>
<evidence type="ECO:0000256" key="3">
    <source>
        <dbReference type="ARBA" id="ARBA00022692"/>
    </source>
</evidence>
<keyword evidence="7" id="KW-0472">Membrane</keyword>
<dbReference type="PANTHER" id="PTHR11384:SF67">
    <property type="entry name" value="ATP-BINDING CASSETTE SUB-FAMILY D MEMBER 1"/>
    <property type="match status" value="1"/>
</dbReference>
<dbReference type="InterPro" id="IPR027417">
    <property type="entry name" value="P-loop_NTPase"/>
</dbReference>
<dbReference type="EMBL" id="KN880431">
    <property type="protein sequence ID" value="KIY74267.1"/>
    <property type="molecule type" value="Genomic_DNA"/>
</dbReference>
<dbReference type="GO" id="GO:0005778">
    <property type="term" value="C:peroxisomal membrane"/>
    <property type="evidence" value="ECO:0007669"/>
    <property type="project" value="TreeGrafter"/>
</dbReference>
<dbReference type="Gene3D" id="3.40.50.300">
    <property type="entry name" value="P-loop containing nucleotide triphosphate hydrolases"/>
    <property type="match status" value="1"/>
</dbReference>
<dbReference type="InterPro" id="IPR036640">
    <property type="entry name" value="ABC1_TM_sf"/>
</dbReference>
<dbReference type="GO" id="GO:0005524">
    <property type="term" value="F:ATP binding"/>
    <property type="evidence" value="ECO:0007669"/>
    <property type="project" value="UniProtKB-KW"/>
</dbReference>
<dbReference type="OrthoDB" id="422637at2759"/>
<dbReference type="GO" id="GO:0140359">
    <property type="term" value="F:ABC-type transporter activity"/>
    <property type="evidence" value="ECO:0007669"/>
    <property type="project" value="InterPro"/>
</dbReference>
<dbReference type="GO" id="GO:0006635">
    <property type="term" value="P:fatty acid beta-oxidation"/>
    <property type="evidence" value="ECO:0007669"/>
    <property type="project" value="TreeGrafter"/>
</dbReference>
<dbReference type="SMART" id="SM00382">
    <property type="entry name" value="AAA"/>
    <property type="match status" value="1"/>
</dbReference>
<dbReference type="PROSITE" id="PS00211">
    <property type="entry name" value="ABC_TRANSPORTER_1"/>
    <property type="match status" value="1"/>
</dbReference>
<dbReference type="GO" id="GO:0007031">
    <property type="term" value="P:peroxisome organization"/>
    <property type="evidence" value="ECO:0007669"/>
    <property type="project" value="TreeGrafter"/>
</dbReference>
<evidence type="ECO:0000256" key="4">
    <source>
        <dbReference type="ARBA" id="ARBA00022741"/>
    </source>
</evidence>
<comment type="similarity">
    <text evidence="1">Belongs to the ABC transporter superfamily. ABCD family. Peroxisomal fatty acyl CoA transporter (TC 3.A.1.203) subfamily.</text>
</comment>
<dbReference type="PROSITE" id="PS50893">
    <property type="entry name" value="ABC_TRANSPORTER_2"/>
    <property type="match status" value="1"/>
</dbReference>
<keyword evidence="3" id="KW-0812">Transmembrane</keyword>
<gene>
    <name evidence="10" type="ORF">CYLTODRAFT_416115</name>
</gene>
<feature type="chain" id="PRO_5002317821" description="ABC transporter domain-containing protein" evidence="8">
    <location>
        <begin position="28"/>
        <end position="750"/>
    </location>
</feature>
<dbReference type="AlphaFoldDB" id="A0A0D7BV37"/>
<dbReference type="InterPro" id="IPR011527">
    <property type="entry name" value="ABC1_TM_dom"/>
</dbReference>
<dbReference type="GO" id="GO:0005324">
    <property type="term" value="F:long-chain fatty acid transmembrane transporter activity"/>
    <property type="evidence" value="ECO:0007669"/>
    <property type="project" value="TreeGrafter"/>
</dbReference>
<organism evidence="10 11">
    <name type="scientific">Cylindrobasidium torrendii FP15055 ss-10</name>
    <dbReference type="NCBI Taxonomy" id="1314674"/>
    <lineage>
        <taxon>Eukaryota</taxon>
        <taxon>Fungi</taxon>
        <taxon>Dikarya</taxon>
        <taxon>Basidiomycota</taxon>
        <taxon>Agaricomycotina</taxon>
        <taxon>Agaricomycetes</taxon>
        <taxon>Agaricomycetidae</taxon>
        <taxon>Agaricales</taxon>
        <taxon>Marasmiineae</taxon>
        <taxon>Physalacriaceae</taxon>
        <taxon>Cylindrobasidium</taxon>
    </lineage>
</organism>
<dbReference type="STRING" id="1314674.A0A0D7BV37"/>
<evidence type="ECO:0000313" key="10">
    <source>
        <dbReference type="EMBL" id="KIY74267.1"/>
    </source>
</evidence>
<proteinExistence type="inferred from homology"/>
<dbReference type="SUPFAM" id="SSF52540">
    <property type="entry name" value="P-loop containing nucleoside triphosphate hydrolases"/>
    <property type="match status" value="1"/>
</dbReference>